<comment type="caution">
    <text evidence="1">The sequence shown here is derived from an EMBL/GenBank/DDBJ whole genome shotgun (WGS) entry which is preliminary data.</text>
</comment>
<dbReference type="Proteomes" id="UP000218231">
    <property type="component" value="Unassembled WGS sequence"/>
</dbReference>
<reference evidence="1 2" key="1">
    <citation type="journal article" date="2017" name="Curr. Biol.">
        <title>Genome architecture and evolution of a unichromosomal asexual nematode.</title>
        <authorList>
            <person name="Fradin H."/>
            <person name="Zegar C."/>
            <person name="Gutwein M."/>
            <person name="Lucas J."/>
            <person name="Kovtun M."/>
            <person name="Corcoran D."/>
            <person name="Baugh L.R."/>
            <person name="Kiontke K."/>
            <person name="Gunsalus K."/>
            <person name="Fitch D.H."/>
            <person name="Piano F."/>
        </authorList>
    </citation>
    <scope>NUCLEOTIDE SEQUENCE [LARGE SCALE GENOMIC DNA]</scope>
    <source>
        <strain evidence="1">PF1309</strain>
    </source>
</reference>
<proteinExistence type="predicted"/>
<name>A0A2A2LUC8_9BILA</name>
<evidence type="ECO:0008006" key="3">
    <source>
        <dbReference type="Google" id="ProtNLM"/>
    </source>
</evidence>
<dbReference type="InterPro" id="IPR024423">
    <property type="entry name" value="DUF3050"/>
</dbReference>
<evidence type="ECO:0000313" key="2">
    <source>
        <dbReference type="Proteomes" id="UP000218231"/>
    </source>
</evidence>
<dbReference type="Gene3D" id="1.20.910.10">
    <property type="entry name" value="Heme oxygenase-like"/>
    <property type="match status" value="1"/>
</dbReference>
<evidence type="ECO:0000313" key="1">
    <source>
        <dbReference type="EMBL" id="PAV89793.1"/>
    </source>
</evidence>
<accession>A0A2A2LUC8</accession>
<dbReference type="SUPFAM" id="SSF48613">
    <property type="entry name" value="Heme oxygenase-like"/>
    <property type="match status" value="1"/>
</dbReference>
<sequence>MVQFQNHVFAVWDFMSLLKVLQRHLTCVDIPWEQKGFRESRRLINEIVLGEESDFVGGQNISHLELYLDSMKYAKADTAVFEKFMHTICKSSDYTEKSLEAAFAEAESPRPAAEFVKRTFEFIQSGKVHIVAAAFAFGREDLIPLMFTGLLRDMNMGLGGILDTFIVYLERHIEVDGEDHGPMSLRMMAEVCGGEEDPRWDEAIEAAVNALQARVDLWDGVVAELNKRKQ</sequence>
<dbReference type="Pfam" id="PF11251">
    <property type="entry name" value="DUF3050"/>
    <property type="match status" value="1"/>
</dbReference>
<protein>
    <recommendedName>
        <fullName evidence="3">Heme oxygenase</fullName>
    </recommendedName>
</protein>
<keyword evidence="2" id="KW-1185">Reference proteome</keyword>
<dbReference type="AlphaFoldDB" id="A0A2A2LUC8"/>
<gene>
    <name evidence="1" type="ORF">WR25_22445</name>
</gene>
<dbReference type="EMBL" id="LIAE01006431">
    <property type="protein sequence ID" value="PAV89793.1"/>
    <property type="molecule type" value="Genomic_DNA"/>
</dbReference>
<organism evidence="1 2">
    <name type="scientific">Diploscapter pachys</name>
    <dbReference type="NCBI Taxonomy" id="2018661"/>
    <lineage>
        <taxon>Eukaryota</taxon>
        <taxon>Metazoa</taxon>
        <taxon>Ecdysozoa</taxon>
        <taxon>Nematoda</taxon>
        <taxon>Chromadorea</taxon>
        <taxon>Rhabditida</taxon>
        <taxon>Rhabditina</taxon>
        <taxon>Rhabditomorpha</taxon>
        <taxon>Rhabditoidea</taxon>
        <taxon>Rhabditidae</taxon>
        <taxon>Diploscapter</taxon>
    </lineage>
</organism>
<dbReference type="InterPro" id="IPR016084">
    <property type="entry name" value="Haem_Oase-like_multi-hlx"/>
</dbReference>